<protein>
    <recommendedName>
        <fullName evidence="3">Thiamine pyrophosphate enzyme TPP-binding domain-containing protein</fullName>
    </recommendedName>
</protein>
<evidence type="ECO:0000259" key="3">
    <source>
        <dbReference type="Pfam" id="PF02775"/>
    </source>
</evidence>
<evidence type="ECO:0000313" key="5">
    <source>
        <dbReference type="Proteomes" id="UP001501447"/>
    </source>
</evidence>
<dbReference type="Proteomes" id="UP001501447">
    <property type="component" value="Unassembled WGS sequence"/>
</dbReference>
<dbReference type="PANTHER" id="PTHR18968:SF167">
    <property type="entry name" value="ACETOLACTATE SYNTHASE LARGE SUBUNIT ILVB2-RELATED"/>
    <property type="match status" value="1"/>
</dbReference>
<dbReference type="Pfam" id="PF02775">
    <property type="entry name" value="TPP_enzyme_C"/>
    <property type="match status" value="1"/>
</dbReference>
<organism evidence="4 5">
    <name type="scientific">Streptomyces axinellae</name>
    <dbReference type="NCBI Taxonomy" id="552788"/>
    <lineage>
        <taxon>Bacteria</taxon>
        <taxon>Bacillati</taxon>
        <taxon>Actinomycetota</taxon>
        <taxon>Actinomycetes</taxon>
        <taxon>Kitasatosporales</taxon>
        <taxon>Streptomycetaceae</taxon>
        <taxon>Streptomyces</taxon>
    </lineage>
</organism>
<dbReference type="PANTHER" id="PTHR18968">
    <property type="entry name" value="THIAMINE PYROPHOSPHATE ENZYMES"/>
    <property type="match status" value="1"/>
</dbReference>
<dbReference type="Gene3D" id="3.40.50.970">
    <property type="match status" value="1"/>
</dbReference>
<dbReference type="InterPro" id="IPR029061">
    <property type="entry name" value="THDP-binding"/>
</dbReference>
<feature type="domain" description="Thiamine pyrophosphate enzyme TPP-binding" evidence="3">
    <location>
        <begin position="100"/>
        <end position="248"/>
    </location>
</feature>
<dbReference type="Gene3D" id="3.40.50.1220">
    <property type="entry name" value="TPP-binding domain"/>
    <property type="match status" value="1"/>
</dbReference>
<feature type="region of interest" description="Disordered" evidence="2">
    <location>
        <begin position="252"/>
        <end position="272"/>
    </location>
</feature>
<dbReference type="InterPro" id="IPR045229">
    <property type="entry name" value="TPP_enz"/>
</dbReference>
<reference evidence="4 5" key="1">
    <citation type="journal article" date="2019" name="Int. J. Syst. Evol. Microbiol.">
        <title>The Global Catalogue of Microorganisms (GCM) 10K type strain sequencing project: providing services to taxonomists for standard genome sequencing and annotation.</title>
        <authorList>
            <consortium name="The Broad Institute Genomics Platform"/>
            <consortium name="The Broad Institute Genome Sequencing Center for Infectious Disease"/>
            <person name="Wu L."/>
            <person name="Ma J."/>
        </authorList>
    </citation>
    <scope>NUCLEOTIDE SEQUENCE [LARGE SCALE GENOMIC DNA]</scope>
    <source>
        <strain evidence="4 5">JCM 16373</strain>
    </source>
</reference>
<comment type="similarity">
    <text evidence="1">Belongs to the TPP enzyme family.</text>
</comment>
<dbReference type="InterPro" id="IPR011766">
    <property type="entry name" value="TPP_enzyme_TPP-bd"/>
</dbReference>
<dbReference type="EMBL" id="BAAARJ010000001">
    <property type="protein sequence ID" value="GAA2591308.1"/>
    <property type="molecule type" value="Genomic_DNA"/>
</dbReference>
<keyword evidence="5" id="KW-1185">Reference proteome</keyword>
<dbReference type="SUPFAM" id="SSF52518">
    <property type="entry name" value="Thiamin diphosphate-binding fold (THDP-binding)"/>
    <property type="match status" value="1"/>
</dbReference>
<comment type="caution">
    <text evidence="4">The sequence shown here is derived from an EMBL/GenBank/DDBJ whole genome shotgun (WGS) entry which is preliminary data.</text>
</comment>
<evidence type="ECO:0000256" key="1">
    <source>
        <dbReference type="ARBA" id="ARBA00007812"/>
    </source>
</evidence>
<name>A0ABN3PM74_9ACTN</name>
<proteinExistence type="inferred from homology"/>
<dbReference type="RefSeq" id="WP_344560846.1">
    <property type="nucleotide sequence ID" value="NZ_BAAARJ010000001.1"/>
</dbReference>
<evidence type="ECO:0000313" key="4">
    <source>
        <dbReference type="EMBL" id="GAA2591308.1"/>
    </source>
</evidence>
<gene>
    <name evidence="4" type="ORF">GCM10009863_00320</name>
</gene>
<dbReference type="CDD" id="cd00568">
    <property type="entry name" value="TPP_enzymes"/>
    <property type="match status" value="1"/>
</dbReference>
<sequence>MSTGNWTPELVAGRTLCRIDIDPLQAASGFDADATVIGHARPVLRELPRKLDAAPSALSHTPVRRRSAARTPAEGMPLPASAVVAAMSEPLPGGTKVFADNGNCLGWLGEHFVSRAPGDIQVSLNVASMGCSAGAAVGGALAAGGREPVVALTGDAAFAMGGMEIHSAAELEVPVIWVVLNNSGNAMVQNVQEGISARSVQAMYRTPLNAAAVGHGPGADGRAVHTLPEFTAALTEALRRPRPSVLDVHVDPGEVPWGRSPAASGPSRERLP</sequence>
<accession>A0ABN3PM74</accession>
<evidence type="ECO:0000256" key="2">
    <source>
        <dbReference type="SAM" id="MobiDB-lite"/>
    </source>
</evidence>